<dbReference type="Proteomes" id="UP000053989">
    <property type="component" value="Unassembled WGS sequence"/>
</dbReference>
<keyword evidence="3" id="KW-1185">Reference proteome</keyword>
<dbReference type="HOGENOM" id="CLU_2499189_0_0_1"/>
<dbReference type="EMBL" id="KN822030">
    <property type="protein sequence ID" value="KIM64078.1"/>
    <property type="molecule type" value="Genomic_DNA"/>
</dbReference>
<dbReference type="AlphaFoldDB" id="A0A0C2ZR98"/>
<evidence type="ECO:0000313" key="3">
    <source>
        <dbReference type="Proteomes" id="UP000053989"/>
    </source>
</evidence>
<sequence>MDHSESAKDDSWLDDGPEDFDQDELFAQCDDEVLAGKDVADLGAAHLLDLLLDSLVEHLMDRRTEERSNASPQTSSGPVSWKFVLP</sequence>
<feature type="compositionally biased region" description="Basic and acidic residues" evidence="1">
    <location>
        <begin position="1"/>
        <end position="11"/>
    </location>
</feature>
<reference evidence="3" key="2">
    <citation type="submission" date="2015-01" db="EMBL/GenBank/DDBJ databases">
        <title>Evolutionary Origins and Diversification of the Mycorrhizal Mutualists.</title>
        <authorList>
            <consortium name="DOE Joint Genome Institute"/>
            <consortium name="Mycorrhizal Genomics Consortium"/>
            <person name="Kohler A."/>
            <person name="Kuo A."/>
            <person name="Nagy L.G."/>
            <person name="Floudas D."/>
            <person name="Copeland A."/>
            <person name="Barry K.W."/>
            <person name="Cichocki N."/>
            <person name="Veneault-Fourrey C."/>
            <person name="LaButti K."/>
            <person name="Lindquist E.A."/>
            <person name="Lipzen A."/>
            <person name="Lundell T."/>
            <person name="Morin E."/>
            <person name="Murat C."/>
            <person name="Riley R."/>
            <person name="Ohm R."/>
            <person name="Sun H."/>
            <person name="Tunlid A."/>
            <person name="Henrissat B."/>
            <person name="Grigoriev I.V."/>
            <person name="Hibbett D.S."/>
            <person name="Martin F."/>
        </authorList>
    </citation>
    <scope>NUCLEOTIDE SEQUENCE [LARGE SCALE GENOMIC DNA]</scope>
    <source>
        <strain evidence="3">Foug A</strain>
    </source>
</reference>
<feature type="compositionally biased region" description="Acidic residues" evidence="1">
    <location>
        <begin position="12"/>
        <end position="21"/>
    </location>
</feature>
<proteinExistence type="predicted"/>
<gene>
    <name evidence="2" type="ORF">SCLCIDRAFT_1213492</name>
</gene>
<feature type="compositionally biased region" description="Polar residues" evidence="1">
    <location>
        <begin position="69"/>
        <end position="78"/>
    </location>
</feature>
<dbReference type="InParanoid" id="A0A0C2ZR98"/>
<name>A0A0C2ZR98_9AGAM</name>
<protein>
    <submittedName>
        <fullName evidence="2">Uncharacterized protein</fullName>
    </submittedName>
</protein>
<organism evidence="2 3">
    <name type="scientific">Scleroderma citrinum Foug A</name>
    <dbReference type="NCBI Taxonomy" id="1036808"/>
    <lineage>
        <taxon>Eukaryota</taxon>
        <taxon>Fungi</taxon>
        <taxon>Dikarya</taxon>
        <taxon>Basidiomycota</taxon>
        <taxon>Agaricomycotina</taxon>
        <taxon>Agaricomycetes</taxon>
        <taxon>Agaricomycetidae</taxon>
        <taxon>Boletales</taxon>
        <taxon>Sclerodermatineae</taxon>
        <taxon>Sclerodermataceae</taxon>
        <taxon>Scleroderma</taxon>
    </lineage>
</organism>
<reference evidence="2 3" key="1">
    <citation type="submission" date="2014-04" db="EMBL/GenBank/DDBJ databases">
        <authorList>
            <consortium name="DOE Joint Genome Institute"/>
            <person name="Kuo A."/>
            <person name="Kohler A."/>
            <person name="Nagy L.G."/>
            <person name="Floudas D."/>
            <person name="Copeland A."/>
            <person name="Barry K.W."/>
            <person name="Cichocki N."/>
            <person name="Veneault-Fourrey C."/>
            <person name="LaButti K."/>
            <person name="Lindquist E.A."/>
            <person name="Lipzen A."/>
            <person name="Lundell T."/>
            <person name="Morin E."/>
            <person name="Murat C."/>
            <person name="Sun H."/>
            <person name="Tunlid A."/>
            <person name="Henrissat B."/>
            <person name="Grigoriev I.V."/>
            <person name="Hibbett D.S."/>
            <person name="Martin F."/>
            <person name="Nordberg H.P."/>
            <person name="Cantor M.N."/>
            <person name="Hua S.X."/>
        </authorList>
    </citation>
    <scope>NUCLEOTIDE SEQUENCE [LARGE SCALE GENOMIC DNA]</scope>
    <source>
        <strain evidence="2 3">Foug A</strain>
    </source>
</reference>
<evidence type="ECO:0000313" key="2">
    <source>
        <dbReference type="EMBL" id="KIM64078.1"/>
    </source>
</evidence>
<feature type="region of interest" description="Disordered" evidence="1">
    <location>
        <begin position="63"/>
        <end position="86"/>
    </location>
</feature>
<feature type="region of interest" description="Disordered" evidence="1">
    <location>
        <begin position="1"/>
        <end position="21"/>
    </location>
</feature>
<accession>A0A0C2ZR98</accession>
<evidence type="ECO:0000256" key="1">
    <source>
        <dbReference type="SAM" id="MobiDB-lite"/>
    </source>
</evidence>